<feature type="region of interest" description="Disordered" evidence="1">
    <location>
        <begin position="109"/>
        <end position="192"/>
    </location>
</feature>
<dbReference type="AlphaFoldDB" id="A0A6A6VS32"/>
<keyword evidence="3" id="KW-1185">Reference proteome</keyword>
<evidence type="ECO:0000313" key="3">
    <source>
        <dbReference type="Proteomes" id="UP000799437"/>
    </source>
</evidence>
<evidence type="ECO:0000313" key="2">
    <source>
        <dbReference type="EMBL" id="KAF2752965.1"/>
    </source>
</evidence>
<dbReference type="GeneID" id="54490770"/>
<reference evidence="2" key="1">
    <citation type="journal article" date="2020" name="Stud. Mycol.">
        <title>101 Dothideomycetes genomes: a test case for predicting lifestyles and emergence of pathogens.</title>
        <authorList>
            <person name="Haridas S."/>
            <person name="Albert R."/>
            <person name="Binder M."/>
            <person name="Bloem J."/>
            <person name="Labutti K."/>
            <person name="Salamov A."/>
            <person name="Andreopoulos B."/>
            <person name="Baker S."/>
            <person name="Barry K."/>
            <person name="Bills G."/>
            <person name="Bluhm B."/>
            <person name="Cannon C."/>
            <person name="Castanera R."/>
            <person name="Culley D."/>
            <person name="Daum C."/>
            <person name="Ezra D."/>
            <person name="Gonzalez J."/>
            <person name="Henrissat B."/>
            <person name="Kuo A."/>
            <person name="Liang C."/>
            <person name="Lipzen A."/>
            <person name="Lutzoni F."/>
            <person name="Magnuson J."/>
            <person name="Mondo S."/>
            <person name="Nolan M."/>
            <person name="Ohm R."/>
            <person name="Pangilinan J."/>
            <person name="Park H.-J."/>
            <person name="Ramirez L."/>
            <person name="Alfaro M."/>
            <person name="Sun H."/>
            <person name="Tritt A."/>
            <person name="Yoshinaga Y."/>
            <person name="Zwiers L.-H."/>
            <person name="Turgeon B."/>
            <person name="Goodwin S."/>
            <person name="Spatafora J."/>
            <person name="Crous P."/>
            <person name="Grigoriev I."/>
        </authorList>
    </citation>
    <scope>NUCLEOTIDE SEQUENCE</scope>
    <source>
        <strain evidence="2">CBS 121739</strain>
    </source>
</reference>
<dbReference type="EMBL" id="ML996589">
    <property type="protein sequence ID" value="KAF2752965.1"/>
    <property type="molecule type" value="Genomic_DNA"/>
</dbReference>
<feature type="compositionally biased region" description="Polar residues" evidence="1">
    <location>
        <begin position="57"/>
        <end position="67"/>
    </location>
</feature>
<feature type="compositionally biased region" description="Low complexity" evidence="1">
    <location>
        <begin position="37"/>
        <end position="48"/>
    </location>
</feature>
<feature type="compositionally biased region" description="Basic and acidic residues" evidence="1">
    <location>
        <begin position="110"/>
        <end position="124"/>
    </location>
</feature>
<evidence type="ECO:0000256" key="1">
    <source>
        <dbReference type="SAM" id="MobiDB-lite"/>
    </source>
</evidence>
<feature type="compositionally biased region" description="Basic and acidic residues" evidence="1">
    <location>
        <begin position="134"/>
        <end position="154"/>
    </location>
</feature>
<organism evidence="2 3">
    <name type="scientific">Pseudovirgaria hyperparasitica</name>
    <dbReference type="NCBI Taxonomy" id="470096"/>
    <lineage>
        <taxon>Eukaryota</taxon>
        <taxon>Fungi</taxon>
        <taxon>Dikarya</taxon>
        <taxon>Ascomycota</taxon>
        <taxon>Pezizomycotina</taxon>
        <taxon>Dothideomycetes</taxon>
        <taxon>Dothideomycetes incertae sedis</taxon>
        <taxon>Acrospermales</taxon>
        <taxon>Acrospermaceae</taxon>
        <taxon>Pseudovirgaria</taxon>
    </lineage>
</organism>
<gene>
    <name evidence="2" type="ORF">EJ05DRAFT_542279</name>
</gene>
<feature type="region of interest" description="Disordered" evidence="1">
    <location>
        <begin position="1"/>
        <end position="67"/>
    </location>
</feature>
<sequence length="349" mass="39007">MAEIPKSPVTSPNGAAGDDDDDDTRDKSQTQRSVQWADRAAAEATAFAKHQMASRPDQVTTSQSTHMNQDARIAALEVAVGKMAKQLEIQADELDMVLRRLDKVAGNPKIEPKRDKLEVVRNTEKPGNQCGSGEKQKTPKAGKPDLHQTVEEPRKRQRLIDQLGDDDQEPQKQPQPAVRKRMTPPNDMLSTVSAKRRTLPAPANMNTSKPKLLSIPKGLTSMANLKWTPSSFSCPDGAGWIYCEYPSNFIRVEDLEKKMVSDYIMEMGKHVGEPQAHSSSVGELEVCRVDWRVVKEELRDMRVEVAKRARLVSQTPELTAPKVDKQTMVEIIGVRRERQVARALGRQML</sequence>
<name>A0A6A6VS32_9PEZI</name>
<proteinExistence type="predicted"/>
<accession>A0A6A6VS32</accession>
<protein>
    <submittedName>
        <fullName evidence="2">Uncharacterized protein</fullName>
    </submittedName>
</protein>
<dbReference type="Proteomes" id="UP000799437">
    <property type="component" value="Unassembled WGS sequence"/>
</dbReference>
<dbReference type="RefSeq" id="XP_033595416.1">
    <property type="nucleotide sequence ID" value="XM_033749716.1"/>
</dbReference>